<accession>A0A9W9KR36</accession>
<evidence type="ECO:0000256" key="1">
    <source>
        <dbReference type="SAM" id="MobiDB-lite"/>
    </source>
</evidence>
<dbReference type="Proteomes" id="UP001141434">
    <property type="component" value="Unassembled WGS sequence"/>
</dbReference>
<feature type="region of interest" description="Disordered" evidence="1">
    <location>
        <begin position="645"/>
        <end position="675"/>
    </location>
</feature>
<reference evidence="2" key="1">
    <citation type="submission" date="2022-11" db="EMBL/GenBank/DDBJ databases">
        <authorList>
            <person name="Petersen C."/>
        </authorList>
    </citation>
    <scope>NUCLEOTIDE SEQUENCE</scope>
    <source>
        <strain evidence="2">IBT 34128</strain>
    </source>
</reference>
<evidence type="ECO:0000313" key="3">
    <source>
        <dbReference type="Proteomes" id="UP001141434"/>
    </source>
</evidence>
<reference evidence="2" key="2">
    <citation type="journal article" date="2023" name="IMA Fungus">
        <title>Comparative genomic study of the Penicillium genus elucidates a diverse pangenome and 15 lateral gene transfer events.</title>
        <authorList>
            <person name="Petersen C."/>
            <person name="Sorensen T."/>
            <person name="Nielsen M.R."/>
            <person name="Sondergaard T.E."/>
            <person name="Sorensen J.L."/>
            <person name="Fitzpatrick D.A."/>
            <person name="Frisvad J.C."/>
            <person name="Nielsen K.L."/>
        </authorList>
    </citation>
    <scope>NUCLEOTIDE SEQUENCE</scope>
    <source>
        <strain evidence="2">IBT 34128</strain>
    </source>
</reference>
<feature type="compositionally biased region" description="Polar residues" evidence="1">
    <location>
        <begin position="560"/>
        <end position="579"/>
    </location>
</feature>
<feature type="region of interest" description="Disordered" evidence="1">
    <location>
        <begin position="560"/>
        <end position="583"/>
    </location>
</feature>
<comment type="caution">
    <text evidence="2">The sequence shown here is derived from an EMBL/GenBank/DDBJ whole genome shotgun (WGS) entry which is preliminary data.</text>
</comment>
<feature type="compositionally biased region" description="Polar residues" evidence="1">
    <location>
        <begin position="645"/>
        <end position="657"/>
    </location>
</feature>
<proteinExistence type="predicted"/>
<evidence type="ECO:0000313" key="2">
    <source>
        <dbReference type="EMBL" id="KAJ5114766.1"/>
    </source>
</evidence>
<feature type="region of interest" description="Disordered" evidence="1">
    <location>
        <begin position="330"/>
        <end position="353"/>
    </location>
</feature>
<name>A0A9W9KR36_9EURO</name>
<feature type="compositionally biased region" description="Pro residues" evidence="1">
    <location>
        <begin position="659"/>
        <end position="672"/>
    </location>
</feature>
<feature type="region of interest" description="Disordered" evidence="1">
    <location>
        <begin position="432"/>
        <end position="464"/>
    </location>
</feature>
<feature type="region of interest" description="Disordered" evidence="1">
    <location>
        <begin position="737"/>
        <end position="759"/>
    </location>
</feature>
<protein>
    <recommendedName>
        <fullName evidence="4">C2H2-type domain-containing protein</fullName>
    </recommendedName>
</protein>
<dbReference type="GeneID" id="81390277"/>
<evidence type="ECO:0008006" key="4">
    <source>
        <dbReference type="Google" id="ProtNLM"/>
    </source>
</evidence>
<feature type="compositionally biased region" description="Polar residues" evidence="1">
    <location>
        <begin position="128"/>
        <end position="141"/>
    </location>
</feature>
<organism evidence="2 3">
    <name type="scientific">Penicillium alfredii</name>
    <dbReference type="NCBI Taxonomy" id="1506179"/>
    <lineage>
        <taxon>Eukaryota</taxon>
        <taxon>Fungi</taxon>
        <taxon>Dikarya</taxon>
        <taxon>Ascomycota</taxon>
        <taxon>Pezizomycotina</taxon>
        <taxon>Eurotiomycetes</taxon>
        <taxon>Eurotiomycetidae</taxon>
        <taxon>Eurotiales</taxon>
        <taxon>Aspergillaceae</taxon>
        <taxon>Penicillium</taxon>
    </lineage>
</organism>
<sequence length="852" mass="92456">MGQSSGLDDVGQGLTDSIVTVRPDEDQGYFRPVLSTSGSSMNIVLTIYSSQDAQDAIESLASGEDSSHTSYDQIFRDSVLDSGELMALSLPSEGSHDFMGIGHELNQAQPIPETMEDLPIGDVPSAGPSSQFPPANSTTTARPMMGLPSVETRPESQWDLDEVCNTIRLIQAGRPCEQEQLFRTRQYLLSLTELVSAQIVLPPPAPPIPPSSKASSSQYRARCLLCSENPETVSTPYAFRRHVNRHIPQFLYHCPAQACQHKFYTRRDKMRNHVLCRHRLNPDIINQYRVEVPPPGFCPLCSETVQGWDNLYKCLEVHCRIAAPPSVDGDMLNQGPGPGPGGNGGGHASGNGAFLPGSGAGGMSSNYTHAGYGHGQGTTYGSAYNGYNQGMPRNYARPGAMPHTRMNTLPTNVPLPGIAVISTTIHTKMVLETPPQPDVLSQKRKRPSQPKKPQPKPEPDVETKCTQCGHPFKSCHLCHQQKQSSHGCHECWGQSALPVKDNILPNMAASAPQDSSYSQPLVNPYNLHNLGVLLPELGNGQSIRMPLSPAYGSHGAMQMQGGSFNNMPTSRNQQNQNPPGGSPFIGLAVATDPIASISETLSPKYQTLDSDTDLLHDLGLGTLIKPNGVKVQSTGTLPKLLRDATSVSKTGPGTTAMNKPPPSAPEAKPSPPGECQCPYRTVPRVHYSAQTRAELSPGKHIEMSFKMAPADREAAHPLRTRVRVVVKLLKLRSSVAGTKQKGEKESHSTGTCVPESSPPESCKEEWSSACEQIALSNFSNSFEEIESTFSFSFDLRWAIRQLSRWSWELDCDTCLKFNDPGYVLDLVAFYVLQVFLLVSRIGGDGVGLLMSS</sequence>
<dbReference type="EMBL" id="JAPMSZ010000001">
    <property type="protein sequence ID" value="KAJ5114766.1"/>
    <property type="molecule type" value="Genomic_DNA"/>
</dbReference>
<feature type="region of interest" description="Disordered" evidence="1">
    <location>
        <begin position="128"/>
        <end position="154"/>
    </location>
</feature>
<gene>
    <name evidence="2" type="ORF">NUU61_000525</name>
</gene>
<dbReference type="AlphaFoldDB" id="A0A9W9KR36"/>
<feature type="compositionally biased region" description="Gly residues" evidence="1">
    <location>
        <begin position="340"/>
        <end position="349"/>
    </location>
</feature>
<dbReference type="OrthoDB" id="4367253at2759"/>
<dbReference type="RefSeq" id="XP_056515959.1">
    <property type="nucleotide sequence ID" value="XM_056651109.1"/>
</dbReference>
<keyword evidence="3" id="KW-1185">Reference proteome</keyword>